<feature type="domain" description="FAD/NAD(P)-binding" evidence="12">
    <location>
        <begin position="332"/>
        <end position="425"/>
    </location>
</feature>
<evidence type="ECO:0000256" key="2">
    <source>
        <dbReference type="ARBA" id="ARBA00007532"/>
    </source>
</evidence>
<feature type="domain" description="Pyridine nucleotide-disulphide oxidoreductase dimerisation" evidence="11">
    <location>
        <begin position="603"/>
        <end position="665"/>
    </location>
</feature>
<comment type="caution">
    <text evidence="13">The sequence shown here is derived from an EMBL/GenBank/DDBJ whole genome shotgun (WGS) entry which is preliminary data.</text>
</comment>
<reference evidence="13" key="1">
    <citation type="submission" date="2021-02" db="EMBL/GenBank/DDBJ databases">
        <authorList>
            <person name="Nowell W R."/>
        </authorList>
    </citation>
    <scope>NUCLEOTIDE SEQUENCE</scope>
</reference>
<dbReference type="GO" id="GO:0034599">
    <property type="term" value="P:cellular response to oxidative stress"/>
    <property type="evidence" value="ECO:0007669"/>
    <property type="project" value="TreeGrafter"/>
</dbReference>
<evidence type="ECO:0000256" key="4">
    <source>
        <dbReference type="ARBA" id="ARBA00022630"/>
    </source>
</evidence>
<organism evidence="13 15">
    <name type="scientific">Didymodactylos carnosus</name>
    <dbReference type="NCBI Taxonomy" id="1234261"/>
    <lineage>
        <taxon>Eukaryota</taxon>
        <taxon>Metazoa</taxon>
        <taxon>Spiralia</taxon>
        <taxon>Gnathifera</taxon>
        <taxon>Rotifera</taxon>
        <taxon>Eurotatoria</taxon>
        <taxon>Bdelloidea</taxon>
        <taxon>Philodinida</taxon>
        <taxon>Philodinidae</taxon>
        <taxon>Didymodactylos</taxon>
    </lineage>
</organism>
<feature type="domain" description="FAD/NAD(P)-binding" evidence="12">
    <location>
        <begin position="23"/>
        <end position="272"/>
    </location>
</feature>
<dbReference type="InterPro" id="IPR016156">
    <property type="entry name" value="FAD/NAD-linked_Rdtase_dimer_sf"/>
</dbReference>
<dbReference type="InterPro" id="IPR023753">
    <property type="entry name" value="FAD/NAD-binding_dom"/>
</dbReference>
<keyword evidence="6" id="KW-0712">Selenocysteine</keyword>
<dbReference type="EC" id="1.8.1.9" evidence="3"/>
<sequence>MQTSATKRSTTSPPPSYAAKYDYDLAVIGGGSGGLAAAKEAAKLNKNAKVVCFDLVTPTYHGTKWGLGGTCVNVGCIPKKLMHHTSLMGMLMHTHAPQFGWQGLENVKHDWTTMQKLIGDYIKSLNFSYKVSLRSANVTYHEALATFVDQHTIEWKSLTKSGRLTFDKAIIATGGRPSYATYPGKELCISSDDIFWTKTNPGKTLVIGAGYVALECGCFLHHVGCDVSVMIRSRILRTMDFQCGEMVGELMERDGIRFIGPAIPQQFNSTNKPQRLENAEEIRPNVWNHGKDDKGNQQYLHNSGAIEVHQPDGKITWILPKGQIEVTYAYSDGEQKGKVFTEKYDTVLIAIGRTANISNMGLDKIGVHHVNGKVLVDENEQTNLPHIYALGDVATGVIHHGKDLAYQREVTIARPELTPVAIQAGQYLARRIWGLSKQLMNYRNIPTTVFSSPTEYAYVGLNEEQANLPRADGGIGAENVNIYWSRFGNIEISPIHPHLIEPRSNLFTGKNLWSVTYSQKRNLDWNEVSFNTDSSSNVLFSEDIGGMKKLGARVTNKYKGDKGQILYDIELQENDKQVIKGVTAQQLQLHPEQELEIAEVFYKANCLAKLICDKSKNDVIVGLHFMGPSAGEVVQGFALGVMMGATKQQFDDLVGIHPTAAEEFTVLTVTKESNQTLLKQAGCGGGSCG</sequence>
<gene>
    <name evidence="13" type="ORF">GPM918_LOCUS28602</name>
    <name evidence="14" type="ORF">SRO942_LOCUS29115</name>
</gene>
<dbReference type="AlphaFoldDB" id="A0A815DVM1"/>
<dbReference type="InterPro" id="IPR036188">
    <property type="entry name" value="FAD/NAD-bd_sf"/>
</dbReference>
<evidence type="ECO:0000313" key="13">
    <source>
        <dbReference type="EMBL" id="CAF1302702.1"/>
    </source>
</evidence>
<keyword evidence="8" id="KW-1015">Disulfide bond</keyword>
<dbReference type="GO" id="GO:0005739">
    <property type="term" value="C:mitochondrion"/>
    <property type="evidence" value="ECO:0007669"/>
    <property type="project" value="TreeGrafter"/>
</dbReference>
<dbReference type="PANTHER" id="PTHR42737">
    <property type="entry name" value="GLUTATHIONE REDUCTASE"/>
    <property type="match status" value="1"/>
</dbReference>
<dbReference type="Proteomes" id="UP000681722">
    <property type="component" value="Unassembled WGS sequence"/>
</dbReference>
<dbReference type="OrthoDB" id="5956163at2759"/>
<dbReference type="EMBL" id="CAJNOQ010012553">
    <property type="protein sequence ID" value="CAF1302702.1"/>
    <property type="molecule type" value="Genomic_DNA"/>
</dbReference>
<keyword evidence="5 10" id="KW-0274">FAD</keyword>
<keyword evidence="4 10" id="KW-0285">Flavoprotein</keyword>
<dbReference type="PANTHER" id="PTHR42737:SF8">
    <property type="entry name" value="THIOREDOXIN-DISULFIDE REDUCTASE"/>
    <property type="match status" value="1"/>
</dbReference>
<dbReference type="SUPFAM" id="SSF55424">
    <property type="entry name" value="FAD/NAD-linked reductases, dimerisation (C-terminal) domain"/>
    <property type="match status" value="1"/>
</dbReference>
<evidence type="ECO:0000259" key="11">
    <source>
        <dbReference type="Pfam" id="PF02852"/>
    </source>
</evidence>
<dbReference type="GO" id="GO:0050660">
    <property type="term" value="F:flavin adenine dinucleotide binding"/>
    <property type="evidence" value="ECO:0007669"/>
    <property type="project" value="InterPro"/>
</dbReference>
<evidence type="ECO:0000313" key="14">
    <source>
        <dbReference type="EMBL" id="CAF4129771.1"/>
    </source>
</evidence>
<dbReference type="InterPro" id="IPR012999">
    <property type="entry name" value="Pyr_OxRdtase_I_AS"/>
</dbReference>
<evidence type="ECO:0000256" key="3">
    <source>
        <dbReference type="ARBA" id="ARBA00012610"/>
    </source>
</evidence>
<dbReference type="Pfam" id="PF02852">
    <property type="entry name" value="Pyr_redox_dim"/>
    <property type="match status" value="1"/>
</dbReference>
<dbReference type="Pfam" id="PF07992">
    <property type="entry name" value="Pyr_redox_2"/>
    <property type="match status" value="2"/>
</dbReference>
<dbReference type="Gene3D" id="3.30.390.30">
    <property type="match status" value="1"/>
</dbReference>
<keyword evidence="7 10" id="KW-0560">Oxidoreductase</keyword>
<evidence type="ECO:0000256" key="8">
    <source>
        <dbReference type="ARBA" id="ARBA00023157"/>
    </source>
</evidence>
<comment type="cofactor">
    <cofactor evidence="1">
        <name>FAD</name>
        <dbReference type="ChEBI" id="CHEBI:57692"/>
    </cofactor>
</comment>
<comment type="similarity">
    <text evidence="2 10">Belongs to the class-I pyridine nucleotide-disulfide oxidoreductase family.</text>
</comment>
<accession>A0A815DVM1</accession>
<dbReference type="Gene3D" id="3.50.50.60">
    <property type="entry name" value="FAD/NAD(P)-binding domain"/>
    <property type="match status" value="3"/>
</dbReference>
<dbReference type="InterPro" id="IPR046952">
    <property type="entry name" value="GSHR/TRXR-like"/>
</dbReference>
<evidence type="ECO:0000256" key="1">
    <source>
        <dbReference type="ARBA" id="ARBA00001974"/>
    </source>
</evidence>
<dbReference type="GO" id="GO:0006749">
    <property type="term" value="P:glutathione metabolic process"/>
    <property type="evidence" value="ECO:0007669"/>
    <property type="project" value="TreeGrafter"/>
</dbReference>
<dbReference type="PRINTS" id="PR00411">
    <property type="entry name" value="PNDRDTASEI"/>
</dbReference>
<evidence type="ECO:0000256" key="6">
    <source>
        <dbReference type="ARBA" id="ARBA00022933"/>
    </source>
</evidence>
<evidence type="ECO:0000256" key="7">
    <source>
        <dbReference type="ARBA" id="ARBA00023002"/>
    </source>
</evidence>
<protein>
    <recommendedName>
        <fullName evidence="3">thioredoxin-disulfide reductase (NADPH)</fullName>
        <ecNumber evidence="3">1.8.1.9</ecNumber>
    </recommendedName>
</protein>
<evidence type="ECO:0000256" key="10">
    <source>
        <dbReference type="RuleBase" id="RU003691"/>
    </source>
</evidence>
<evidence type="ECO:0000256" key="5">
    <source>
        <dbReference type="ARBA" id="ARBA00022827"/>
    </source>
</evidence>
<dbReference type="GO" id="GO:0004362">
    <property type="term" value="F:glutathione-disulfide reductase (NADPH) activity"/>
    <property type="evidence" value="ECO:0007669"/>
    <property type="project" value="TreeGrafter"/>
</dbReference>
<evidence type="ECO:0000256" key="9">
    <source>
        <dbReference type="ARBA" id="ARBA00023284"/>
    </source>
</evidence>
<evidence type="ECO:0000313" key="15">
    <source>
        <dbReference type="Proteomes" id="UP000663829"/>
    </source>
</evidence>
<evidence type="ECO:0000259" key="12">
    <source>
        <dbReference type="Pfam" id="PF07992"/>
    </source>
</evidence>
<keyword evidence="9 10" id="KW-0676">Redox-active center</keyword>
<keyword evidence="15" id="KW-1185">Reference proteome</keyword>
<dbReference type="InterPro" id="IPR004099">
    <property type="entry name" value="Pyr_nucl-diS_OxRdtase_dimer"/>
</dbReference>
<dbReference type="PRINTS" id="PR00368">
    <property type="entry name" value="FADPNR"/>
</dbReference>
<dbReference type="SUPFAM" id="SSF51905">
    <property type="entry name" value="FAD/NAD(P)-binding domain"/>
    <property type="match status" value="2"/>
</dbReference>
<name>A0A815DVM1_9BILA</name>
<dbReference type="GO" id="GO:0005829">
    <property type="term" value="C:cytosol"/>
    <property type="evidence" value="ECO:0007669"/>
    <property type="project" value="TreeGrafter"/>
</dbReference>
<dbReference type="GO" id="GO:0045454">
    <property type="term" value="P:cell redox homeostasis"/>
    <property type="evidence" value="ECO:0007669"/>
    <property type="project" value="InterPro"/>
</dbReference>
<dbReference type="EMBL" id="CAJOBC010038237">
    <property type="protein sequence ID" value="CAF4129771.1"/>
    <property type="molecule type" value="Genomic_DNA"/>
</dbReference>
<dbReference type="PROSITE" id="PS00076">
    <property type="entry name" value="PYRIDINE_REDOX_1"/>
    <property type="match status" value="1"/>
</dbReference>
<proteinExistence type="inferred from homology"/>
<dbReference type="Proteomes" id="UP000663829">
    <property type="component" value="Unassembled WGS sequence"/>
</dbReference>